<sequence>MIFNHSSPPPSSSSLEMPLQEAFMQMMESAESIKSWYWLPTSCQSSSFLSLIFFQVSASIFQISMMGFKQKMNSMSWFPKVEMWCLLASDEATRMGDDTQYVYEQNIVTIFKGHYS</sequence>
<protein>
    <submittedName>
        <fullName evidence="2 3">Uncharacterized protein</fullName>
    </submittedName>
</protein>
<reference evidence="3" key="2">
    <citation type="submission" date="2018-02" db="UniProtKB">
        <authorList>
            <consortium name="EnsemblPlants"/>
        </authorList>
    </citation>
    <scope>IDENTIFICATION</scope>
    <source>
        <strain evidence="3">Williams 82</strain>
    </source>
</reference>
<reference evidence="2" key="3">
    <citation type="submission" date="2018-07" db="EMBL/GenBank/DDBJ databases">
        <title>WGS assembly of Glycine max.</title>
        <authorList>
            <person name="Schmutz J."/>
            <person name="Cannon S."/>
            <person name="Schlueter J."/>
            <person name="Ma J."/>
            <person name="Mitros T."/>
            <person name="Nelson W."/>
            <person name="Hyten D."/>
            <person name="Song Q."/>
            <person name="Thelen J."/>
            <person name="Cheng J."/>
            <person name="Xu D."/>
            <person name="Hellsten U."/>
            <person name="May G."/>
            <person name="Yu Y."/>
            <person name="Sakurai T."/>
            <person name="Umezawa T."/>
            <person name="Bhattacharyya M."/>
            <person name="Sandhu D."/>
            <person name="Valliyodan B."/>
            <person name="Lindquist E."/>
            <person name="Peto M."/>
            <person name="Grant D."/>
            <person name="Shu S."/>
            <person name="Goodstein D."/>
            <person name="Barry K."/>
            <person name="Futrell-Griggs M."/>
            <person name="Abernathy B."/>
            <person name="Du J."/>
            <person name="Tian Z."/>
            <person name="Zhu L."/>
            <person name="Gill N."/>
            <person name="Joshi T."/>
            <person name="Libault M."/>
            <person name="Sethuraman A."/>
            <person name="Zhang X."/>
            <person name="Shinozaki K."/>
            <person name="Nguyen H."/>
            <person name="Wing R."/>
            <person name="Cregan P."/>
            <person name="Specht J."/>
            <person name="Grimwood J."/>
            <person name="Rokhsar D."/>
            <person name="Stacey G."/>
            <person name="Shoemaker R."/>
            <person name="Jackson S."/>
        </authorList>
    </citation>
    <scope>NUCLEOTIDE SEQUENCE</scope>
    <source>
        <tissue evidence="2">Callus</tissue>
    </source>
</reference>
<evidence type="ECO:0000313" key="3">
    <source>
        <dbReference type="EnsemblPlants" id="KRH36748"/>
    </source>
</evidence>
<feature type="transmembrane region" description="Helical" evidence="1">
    <location>
        <begin position="48"/>
        <end position="68"/>
    </location>
</feature>
<dbReference type="Gramene" id="KRH36748">
    <property type="protein sequence ID" value="KRH36748"/>
    <property type="gene ID" value="GLYMA_09G021300"/>
</dbReference>
<keyword evidence="4" id="KW-1185">Reference proteome</keyword>
<dbReference type="EMBL" id="CM000842">
    <property type="protein sequence ID" value="KRH36748.1"/>
    <property type="molecule type" value="Genomic_DNA"/>
</dbReference>
<keyword evidence="1" id="KW-1133">Transmembrane helix</keyword>
<evidence type="ECO:0000256" key="1">
    <source>
        <dbReference type="SAM" id="Phobius"/>
    </source>
</evidence>
<accession>A0A0R0I2K8</accession>
<evidence type="ECO:0000313" key="2">
    <source>
        <dbReference type="EMBL" id="KRH36748.1"/>
    </source>
</evidence>
<dbReference type="AlphaFoldDB" id="A0A0R0I2K8"/>
<dbReference type="InParanoid" id="A0A0R0I2K8"/>
<keyword evidence="1" id="KW-0472">Membrane</keyword>
<dbReference type="EnsemblPlants" id="KRH36748">
    <property type="protein sequence ID" value="KRH36748"/>
    <property type="gene ID" value="GLYMA_09G021300"/>
</dbReference>
<proteinExistence type="predicted"/>
<organism evidence="2">
    <name type="scientific">Glycine max</name>
    <name type="common">Soybean</name>
    <name type="synonym">Glycine hispida</name>
    <dbReference type="NCBI Taxonomy" id="3847"/>
    <lineage>
        <taxon>Eukaryota</taxon>
        <taxon>Viridiplantae</taxon>
        <taxon>Streptophyta</taxon>
        <taxon>Embryophyta</taxon>
        <taxon>Tracheophyta</taxon>
        <taxon>Spermatophyta</taxon>
        <taxon>Magnoliopsida</taxon>
        <taxon>eudicotyledons</taxon>
        <taxon>Gunneridae</taxon>
        <taxon>Pentapetalae</taxon>
        <taxon>rosids</taxon>
        <taxon>fabids</taxon>
        <taxon>Fabales</taxon>
        <taxon>Fabaceae</taxon>
        <taxon>Papilionoideae</taxon>
        <taxon>50 kb inversion clade</taxon>
        <taxon>NPAAA clade</taxon>
        <taxon>indigoferoid/millettioid clade</taxon>
        <taxon>Phaseoleae</taxon>
        <taxon>Glycine</taxon>
        <taxon>Glycine subgen. Soja</taxon>
    </lineage>
</organism>
<gene>
    <name evidence="2" type="ORF">GLYMA_09G021300</name>
</gene>
<reference evidence="2 3" key="1">
    <citation type="journal article" date="2010" name="Nature">
        <title>Genome sequence of the palaeopolyploid soybean.</title>
        <authorList>
            <person name="Schmutz J."/>
            <person name="Cannon S.B."/>
            <person name="Schlueter J."/>
            <person name="Ma J."/>
            <person name="Mitros T."/>
            <person name="Nelson W."/>
            <person name="Hyten D.L."/>
            <person name="Song Q."/>
            <person name="Thelen J.J."/>
            <person name="Cheng J."/>
            <person name="Xu D."/>
            <person name="Hellsten U."/>
            <person name="May G.D."/>
            <person name="Yu Y."/>
            <person name="Sakurai T."/>
            <person name="Umezawa T."/>
            <person name="Bhattacharyya M.K."/>
            <person name="Sandhu D."/>
            <person name="Valliyodan B."/>
            <person name="Lindquist E."/>
            <person name="Peto M."/>
            <person name="Grant D."/>
            <person name="Shu S."/>
            <person name="Goodstein D."/>
            <person name="Barry K."/>
            <person name="Futrell-Griggs M."/>
            <person name="Abernathy B."/>
            <person name="Du J."/>
            <person name="Tian Z."/>
            <person name="Zhu L."/>
            <person name="Gill N."/>
            <person name="Joshi T."/>
            <person name="Libault M."/>
            <person name="Sethuraman A."/>
            <person name="Zhang X.-C."/>
            <person name="Shinozaki K."/>
            <person name="Nguyen H.T."/>
            <person name="Wing R.A."/>
            <person name="Cregan P."/>
            <person name="Specht J."/>
            <person name="Grimwood J."/>
            <person name="Rokhsar D."/>
            <person name="Stacey G."/>
            <person name="Shoemaker R.C."/>
            <person name="Jackson S.A."/>
        </authorList>
    </citation>
    <scope>NUCLEOTIDE SEQUENCE [LARGE SCALE GENOMIC DNA]</scope>
    <source>
        <strain evidence="3">cv. Williams 82</strain>
        <tissue evidence="2">Callus</tissue>
    </source>
</reference>
<keyword evidence="1" id="KW-0812">Transmembrane</keyword>
<evidence type="ECO:0000313" key="4">
    <source>
        <dbReference type="Proteomes" id="UP000008827"/>
    </source>
</evidence>
<name>A0A0R0I2K8_SOYBN</name>
<dbReference type="Proteomes" id="UP000008827">
    <property type="component" value="Chromosome 9"/>
</dbReference>